<evidence type="ECO:0000256" key="1">
    <source>
        <dbReference type="ARBA" id="ARBA00001913"/>
    </source>
</evidence>
<dbReference type="GO" id="GO:0000287">
    <property type="term" value="F:magnesium ion binding"/>
    <property type="evidence" value="ECO:0007669"/>
    <property type="project" value="TreeGrafter"/>
</dbReference>
<evidence type="ECO:0000256" key="6">
    <source>
        <dbReference type="ARBA" id="ARBA00022842"/>
    </source>
</evidence>
<dbReference type="PANTHER" id="PTHR43050:SF1">
    <property type="entry name" value="SERINE RACEMASE"/>
    <property type="match status" value="1"/>
</dbReference>
<keyword evidence="7" id="KW-0663">Pyridoxal phosphate</keyword>
<dbReference type="SUPFAM" id="SSF53686">
    <property type="entry name" value="Tryptophan synthase beta subunit-like PLP-dependent enzymes"/>
    <property type="match status" value="1"/>
</dbReference>
<dbReference type="GO" id="GO:0030170">
    <property type="term" value="F:pyridoxal phosphate binding"/>
    <property type="evidence" value="ECO:0007669"/>
    <property type="project" value="InterPro"/>
</dbReference>
<dbReference type="GO" id="GO:0030378">
    <property type="term" value="F:serine racemase activity"/>
    <property type="evidence" value="ECO:0007669"/>
    <property type="project" value="TreeGrafter"/>
</dbReference>
<gene>
    <name evidence="10" type="ORF">AVDCRST_MAG27-1843</name>
</gene>
<dbReference type="GO" id="GO:0003941">
    <property type="term" value="F:L-serine ammonia-lyase activity"/>
    <property type="evidence" value="ECO:0007669"/>
    <property type="project" value="TreeGrafter"/>
</dbReference>
<dbReference type="Pfam" id="PF00291">
    <property type="entry name" value="PALP"/>
    <property type="match status" value="1"/>
</dbReference>
<dbReference type="InterPro" id="IPR001926">
    <property type="entry name" value="TrpB-like_PALP"/>
</dbReference>
<feature type="domain" description="Tryptophan synthase beta chain-like PALP" evidence="9">
    <location>
        <begin position="20"/>
        <end position="305"/>
    </location>
</feature>
<evidence type="ECO:0000256" key="8">
    <source>
        <dbReference type="ARBA" id="ARBA00023239"/>
    </source>
</evidence>
<evidence type="ECO:0000259" key="9">
    <source>
        <dbReference type="Pfam" id="PF00291"/>
    </source>
</evidence>
<accession>A0A6J4IDX1</accession>
<comment type="cofactor">
    <cofactor evidence="1">
        <name>Ca(2+)</name>
        <dbReference type="ChEBI" id="CHEBI:29108"/>
    </cofactor>
</comment>
<name>A0A6J4IDX1_9PROT</name>
<keyword evidence="6" id="KW-0460">Magnesium</keyword>
<organism evidence="10">
    <name type="scientific">uncultured Craurococcus sp</name>
    <dbReference type="NCBI Taxonomy" id="1135998"/>
    <lineage>
        <taxon>Bacteria</taxon>
        <taxon>Pseudomonadati</taxon>
        <taxon>Pseudomonadota</taxon>
        <taxon>Alphaproteobacteria</taxon>
        <taxon>Acetobacterales</taxon>
        <taxon>Acetobacteraceae</taxon>
        <taxon>Craurococcus</taxon>
        <taxon>environmental samples</taxon>
    </lineage>
</organism>
<evidence type="ECO:0000256" key="2">
    <source>
        <dbReference type="ARBA" id="ARBA00001933"/>
    </source>
</evidence>
<reference evidence="10" key="1">
    <citation type="submission" date="2020-02" db="EMBL/GenBank/DDBJ databases">
        <authorList>
            <person name="Meier V. D."/>
        </authorList>
    </citation>
    <scope>NUCLEOTIDE SEQUENCE</scope>
    <source>
        <strain evidence="10">AVDCRST_MAG27</strain>
    </source>
</reference>
<evidence type="ECO:0000256" key="3">
    <source>
        <dbReference type="ARBA" id="ARBA00001936"/>
    </source>
</evidence>
<evidence type="ECO:0000256" key="4">
    <source>
        <dbReference type="ARBA" id="ARBA00001946"/>
    </source>
</evidence>
<dbReference type="AlphaFoldDB" id="A0A6J4IDX1"/>
<comment type="similarity">
    <text evidence="5">Belongs to the serine/threonine dehydratase family.</text>
</comment>
<sequence length="327" mass="33813">MQDLPSFADIEAAADRLRGLVLRTPMLRHPLLDELTGGTILVKPEPLQRTGSFKLRGALNAALQLPPEARAGGVVTYSSGNHAQATACAAQMLGMPAMIAMPADGAVIKREATRRWGAEILLFDRHDVDREALAARLVAERGAAFVPPFDHPQVIAGQGTLAMELVEDARAAGLALDALAVCTGGGGLVAGCALATEALAPGAEVWAVEPEGWDDTRRSLAAGERVANDGAGDGLCDALLAPRPGALTFAINRRLLAGGLVVTAAEVFRAMRFAFEHLKLVVEPGGAVALAALLAGRLEARGRCCGIVLSGGNVDAAVFARALQAEA</sequence>
<comment type="cofactor">
    <cofactor evidence="4">
        <name>Mg(2+)</name>
        <dbReference type="ChEBI" id="CHEBI:18420"/>
    </cofactor>
</comment>
<protein>
    <submittedName>
        <fullName evidence="10">Pyridoxal-phosphate dependent enzyme family protein</fullName>
    </submittedName>
</protein>
<evidence type="ECO:0000256" key="5">
    <source>
        <dbReference type="ARBA" id="ARBA00010869"/>
    </source>
</evidence>
<keyword evidence="8" id="KW-0456">Lyase</keyword>
<dbReference type="EMBL" id="CADCTD010000076">
    <property type="protein sequence ID" value="CAA9247436.1"/>
    <property type="molecule type" value="Genomic_DNA"/>
</dbReference>
<dbReference type="Gene3D" id="3.40.50.1100">
    <property type="match status" value="2"/>
</dbReference>
<dbReference type="PROSITE" id="PS00165">
    <property type="entry name" value="DEHYDRATASE_SER_THR"/>
    <property type="match status" value="1"/>
</dbReference>
<dbReference type="FunFam" id="3.40.50.1100:FF:000005">
    <property type="entry name" value="Threonine dehydratase catabolic"/>
    <property type="match status" value="1"/>
</dbReference>
<dbReference type="InterPro" id="IPR036052">
    <property type="entry name" value="TrpB-like_PALP_sf"/>
</dbReference>
<comment type="cofactor">
    <cofactor evidence="2">
        <name>pyridoxal 5'-phosphate</name>
        <dbReference type="ChEBI" id="CHEBI:597326"/>
    </cofactor>
</comment>
<evidence type="ECO:0000256" key="7">
    <source>
        <dbReference type="ARBA" id="ARBA00022898"/>
    </source>
</evidence>
<dbReference type="GO" id="GO:0018114">
    <property type="term" value="F:threonine racemase activity"/>
    <property type="evidence" value="ECO:0007669"/>
    <property type="project" value="TreeGrafter"/>
</dbReference>
<dbReference type="PANTHER" id="PTHR43050">
    <property type="entry name" value="SERINE / THREONINE RACEMASE FAMILY MEMBER"/>
    <property type="match status" value="1"/>
</dbReference>
<dbReference type="GO" id="GO:0005524">
    <property type="term" value="F:ATP binding"/>
    <property type="evidence" value="ECO:0007669"/>
    <property type="project" value="TreeGrafter"/>
</dbReference>
<dbReference type="GO" id="GO:0070179">
    <property type="term" value="P:D-serine biosynthetic process"/>
    <property type="evidence" value="ECO:0007669"/>
    <property type="project" value="TreeGrafter"/>
</dbReference>
<comment type="cofactor">
    <cofactor evidence="3">
        <name>Mn(2+)</name>
        <dbReference type="ChEBI" id="CHEBI:29035"/>
    </cofactor>
</comment>
<dbReference type="CDD" id="cd01562">
    <property type="entry name" value="Thr-dehyd"/>
    <property type="match status" value="1"/>
</dbReference>
<dbReference type="InterPro" id="IPR000634">
    <property type="entry name" value="Ser/Thr_deHydtase_PyrdxlP-BS"/>
</dbReference>
<proteinExistence type="inferred from homology"/>
<evidence type="ECO:0000313" key="10">
    <source>
        <dbReference type="EMBL" id="CAA9247436.1"/>
    </source>
</evidence>